<comment type="caution">
    <text evidence="3">The sequence shown here is derived from an EMBL/GenBank/DDBJ whole genome shotgun (WGS) entry which is preliminary data.</text>
</comment>
<dbReference type="Gene3D" id="3.40.630.10">
    <property type="entry name" value="Zn peptidases"/>
    <property type="match status" value="1"/>
</dbReference>
<dbReference type="GO" id="GO:0046657">
    <property type="term" value="P:folic acid catabolic process"/>
    <property type="evidence" value="ECO:0007669"/>
    <property type="project" value="TreeGrafter"/>
</dbReference>
<dbReference type="InterPro" id="IPR002933">
    <property type="entry name" value="Peptidase_M20"/>
</dbReference>
<dbReference type="CDD" id="cd03887">
    <property type="entry name" value="M20_Acy1L2"/>
    <property type="match status" value="1"/>
</dbReference>
<name>A0A845QIF6_9FIRM</name>
<evidence type="ECO:0000313" key="4">
    <source>
        <dbReference type="Proteomes" id="UP000446866"/>
    </source>
</evidence>
<accession>A0A845QIF6</accession>
<dbReference type="Pfam" id="PF01546">
    <property type="entry name" value="Peptidase_M20"/>
    <property type="match status" value="1"/>
</dbReference>
<evidence type="ECO:0000313" key="3">
    <source>
        <dbReference type="EMBL" id="NBH61942.1"/>
    </source>
</evidence>
<protein>
    <recommendedName>
        <fullName evidence="1">Peptidase M20 domain-containing protein 2</fullName>
    </recommendedName>
</protein>
<comment type="similarity">
    <text evidence="1">Belongs to the peptidase M20A family.</text>
</comment>
<keyword evidence="4" id="KW-1185">Reference proteome</keyword>
<dbReference type="InterPro" id="IPR036264">
    <property type="entry name" value="Bact_exopeptidase_dim_dom"/>
</dbReference>
<dbReference type="Proteomes" id="UP000446866">
    <property type="component" value="Unassembled WGS sequence"/>
</dbReference>
<dbReference type="PANTHER" id="PTHR30575">
    <property type="entry name" value="PEPTIDASE M20"/>
    <property type="match status" value="1"/>
</dbReference>
<dbReference type="GO" id="GO:0016805">
    <property type="term" value="F:dipeptidase activity"/>
    <property type="evidence" value="ECO:0007669"/>
    <property type="project" value="InterPro"/>
</dbReference>
<dbReference type="Pfam" id="PF07687">
    <property type="entry name" value="M20_dimer"/>
    <property type="match status" value="1"/>
</dbReference>
<reference evidence="3 4" key="1">
    <citation type="submission" date="2018-08" db="EMBL/GenBank/DDBJ databases">
        <title>Murine metabolic-syndrome-specific gut microbial biobank.</title>
        <authorList>
            <person name="Liu C."/>
        </authorList>
    </citation>
    <scope>NUCLEOTIDE SEQUENCE [LARGE SCALE GENOMIC DNA]</scope>
    <source>
        <strain evidence="3 4">28</strain>
    </source>
</reference>
<evidence type="ECO:0000256" key="1">
    <source>
        <dbReference type="PIRNR" id="PIRNR037226"/>
    </source>
</evidence>
<dbReference type="InterPro" id="IPR017439">
    <property type="entry name" value="Amidohydrolase"/>
</dbReference>
<feature type="domain" description="Peptidase M20 dimerisation" evidence="2">
    <location>
        <begin position="187"/>
        <end position="277"/>
    </location>
</feature>
<gene>
    <name evidence="3" type="ORF">D0435_09790</name>
</gene>
<dbReference type="GO" id="GO:0071713">
    <property type="term" value="F:para-aminobenzoyl-glutamate hydrolase activity"/>
    <property type="evidence" value="ECO:0007669"/>
    <property type="project" value="TreeGrafter"/>
</dbReference>
<dbReference type="PANTHER" id="PTHR30575:SF0">
    <property type="entry name" value="XAA-ARG DIPEPTIDASE"/>
    <property type="match status" value="1"/>
</dbReference>
<organism evidence="3 4">
    <name type="scientific">Anaerotruncus colihominis</name>
    <dbReference type="NCBI Taxonomy" id="169435"/>
    <lineage>
        <taxon>Bacteria</taxon>
        <taxon>Bacillati</taxon>
        <taxon>Bacillota</taxon>
        <taxon>Clostridia</taxon>
        <taxon>Eubacteriales</taxon>
        <taxon>Oscillospiraceae</taxon>
        <taxon>Anaerotruncus</taxon>
    </lineage>
</organism>
<dbReference type="InterPro" id="IPR011650">
    <property type="entry name" value="Peptidase_M20_dimer"/>
</dbReference>
<evidence type="ECO:0000259" key="2">
    <source>
        <dbReference type="Pfam" id="PF07687"/>
    </source>
</evidence>
<dbReference type="InterPro" id="IPR017144">
    <property type="entry name" value="Xaa-Arg_dipeptidase"/>
</dbReference>
<proteinExistence type="inferred from homology"/>
<dbReference type="SUPFAM" id="SSF53187">
    <property type="entry name" value="Zn-dependent exopeptidases"/>
    <property type="match status" value="1"/>
</dbReference>
<dbReference type="AlphaFoldDB" id="A0A845QIF6"/>
<dbReference type="GO" id="GO:0005737">
    <property type="term" value="C:cytoplasm"/>
    <property type="evidence" value="ECO:0007669"/>
    <property type="project" value="TreeGrafter"/>
</dbReference>
<dbReference type="PIRSF" id="PIRSF037226">
    <property type="entry name" value="Amidohydrolase_ACY1L2_prd"/>
    <property type="match status" value="1"/>
</dbReference>
<dbReference type="SUPFAM" id="SSF55031">
    <property type="entry name" value="Bacterial exopeptidase dimerisation domain"/>
    <property type="match status" value="1"/>
</dbReference>
<sequence length="406" mass="44347">MWYDKDILMREEVWSVDIKLKEKMIEVVEQNMEELTSIRTYLYENPEIGGEEEKASALLTKTMETHGFDVSRNILDIPYSFQAVYDSGRPGPSIGLTCEYDALPSMGHGCGHNIIATAPMGAAFALREAVKETGGKVILFGTPAEECFVTKAPMAENGVFDQVDVAMTVHPSPVNMSSGKTTALDAWQVEFYGKASHAGAAPEDGINALDAAVHFYSLIGFEKQYLKNTNIFGVFVDGGEKCSMIPAHASVKYLVRASSMKDIRKIRDLFERCAQAACAAVGTTYKIWNNEPDNKNMVTNRTLADIFDKHYMAIGGGQMPHIDSTGSTDMGDVSQVVPAIHPWIGLGCPDLQLHTNEFADVTVTEAGDRAIRLGAEALALTGLEILCDPELLAVIKAEFDESMKNN</sequence>
<dbReference type="Gene3D" id="3.30.70.360">
    <property type="match status" value="1"/>
</dbReference>
<dbReference type="NCBIfam" id="TIGR01891">
    <property type="entry name" value="amidohydrolases"/>
    <property type="match status" value="1"/>
</dbReference>
<dbReference type="EMBL" id="QXWK01000017">
    <property type="protein sequence ID" value="NBH61942.1"/>
    <property type="molecule type" value="Genomic_DNA"/>
</dbReference>
<dbReference type="InterPro" id="IPR052030">
    <property type="entry name" value="Peptidase_M20/M20A_hydrolases"/>
</dbReference>